<evidence type="ECO:0000313" key="1">
    <source>
        <dbReference type="EMBL" id="TLF45035.1"/>
    </source>
</evidence>
<dbReference type="AlphaFoldDB" id="A0A5R8M6D2"/>
<keyword evidence="2" id="KW-1185">Reference proteome</keyword>
<protein>
    <submittedName>
        <fullName evidence="1">Uncharacterized protein</fullName>
    </submittedName>
</protein>
<evidence type="ECO:0000313" key="2">
    <source>
        <dbReference type="Proteomes" id="UP000308382"/>
    </source>
</evidence>
<sequence length="86" mass="9935">MKKYFGLGVGNLNVFILRHTHLAQWNIRLEHSLFIRPISGEKLKKCLQNACFRVIFGQILLKYGENQDVLANFSSNPFENTTFAAY</sequence>
<dbReference type="Proteomes" id="UP000308382">
    <property type="component" value="Unassembled WGS sequence"/>
</dbReference>
<proteinExistence type="predicted"/>
<accession>A0A5R8M6D2</accession>
<organism evidence="1 2">
    <name type="scientific">Maribacter aurantiacus</name>
    <dbReference type="NCBI Taxonomy" id="1882343"/>
    <lineage>
        <taxon>Bacteria</taxon>
        <taxon>Pseudomonadati</taxon>
        <taxon>Bacteroidota</taxon>
        <taxon>Flavobacteriia</taxon>
        <taxon>Flavobacteriales</taxon>
        <taxon>Flavobacteriaceae</taxon>
        <taxon>Maribacter</taxon>
    </lineage>
</organism>
<comment type="caution">
    <text evidence="1">The sequence shown here is derived from an EMBL/GenBank/DDBJ whole genome shotgun (WGS) entry which is preliminary data.</text>
</comment>
<name>A0A5R8M6D2_9FLAO</name>
<reference evidence="1 2" key="1">
    <citation type="journal article" date="2017" name="Int. J. Syst. Evol. Microbiol.">
        <title>Maripseudobacter aurantiacus gen. nov., sp. nov., a novel member of the family Flavobacteriaceae isolated from a sedimentation basin.</title>
        <authorList>
            <person name="Chen C."/>
            <person name="Su Y."/>
            <person name="Tao T."/>
            <person name="Fu G."/>
            <person name="Zhang C."/>
            <person name="Sun C."/>
            <person name="Zhang X."/>
            <person name="Wu M."/>
        </authorList>
    </citation>
    <scope>NUCLEOTIDE SEQUENCE [LARGE SCALE GENOMIC DNA]</scope>
    <source>
        <strain evidence="2">CDA4</strain>
    </source>
</reference>
<dbReference type="EMBL" id="VBUK01000004">
    <property type="protein sequence ID" value="TLF45035.1"/>
    <property type="molecule type" value="Genomic_DNA"/>
</dbReference>
<gene>
    <name evidence="1" type="ORF">FEK29_09820</name>
</gene>